<evidence type="ECO:0000313" key="10">
    <source>
        <dbReference type="Proteomes" id="UP000001823"/>
    </source>
</evidence>
<keyword evidence="6 8" id="KW-0472">Membrane</keyword>
<protein>
    <submittedName>
        <fullName evidence="9">Glycosyl transferase, group 4 family protein</fullName>
        <ecNumber evidence="9">2.7.8.-</ecNumber>
    </submittedName>
</protein>
<feature type="binding site" evidence="7">
    <location>
        <position position="159"/>
    </location>
    <ligand>
        <name>Mg(2+)</name>
        <dbReference type="ChEBI" id="CHEBI:18420"/>
    </ligand>
</feature>
<dbReference type="GO" id="GO:0044038">
    <property type="term" value="P:cell wall macromolecule biosynthetic process"/>
    <property type="evidence" value="ECO:0007669"/>
    <property type="project" value="TreeGrafter"/>
</dbReference>
<name>A0A0H2YQ53_CLOP1</name>
<gene>
    <name evidence="9" type="ordered locus">CPF_1886</name>
</gene>
<dbReference type="PaxDb" id="195103-CPF_1886"/>
<comment type="cofactor">
    <cofactor evidence="7">
        <name>Mg(2+)</name>
        <dbReference type="ChEBI" id="CHEBI:18420"/>
    </cofactor>
</comment>
<evidence type="ECO:0000256" key="7">
    <source>
        <dbReference type="PIRSR" id="PIRSR600715-1"/>
    </source>
</evidence>
<dbReference type="InterPro" id="IPR000715">
    <property type="entry name" value="Glycosyl_transferase_4"/>
</dbReference>
<evidence type="ECO:0000256" key="3">
    <source>
        <dbReference type="ARBA" id="ARBA00022679"/>
    </source>
</evidence>
<dbReference type="GO" id="GO:0046872">
    <property type="term" value="F:metal ion binding"/>
    <property type="evidence" value="ECO:0007669"/>
    <property type="project" value="UniProtKB-KW"/>
</dbReference>
<feature type="transmembrane region" description="Helical" evidence="8">
    <location>
        <begin position="167"/>
        <end position="185"/>
    </location>
</feature>
<dbReference type="PANTHER" id="PTHR22926:SF3">
    <property type="entry name" value="UNDECAPRENYL-PHOSPHATE ALPHA-N-ACETYLGLUCOSAMINYL 1-PHOSPHATE TRANSFERASE"/>
    <property type="match status" value="1"/>
</dbReference>
<proteinExistence type="predicted"/>
<keyword evidence="10" id="KW-1185">Reference proteome</keyword>
<evidence type="ECO:0000256" key="2">
    <source>
        <dbReference type="ARBA" id="ARBA00022475"/>
    </source>
</evidence>
<dbReference type="eggNOG" id="COG0472">
    <property type="taxonomic scope" value="Bacteria"/>
</dbReference>
<dbReference type="STRING" id="195103.CPF_1886"/>
<feature type="transmembrane region" description="Helical" evidence="8">
    <location>
        <begin position="75"/>
        <end position="94"/>
    </location>
</feature>
<evidence type="ECO:0000256" key="5">
    <source>
        <dbReference type="ARBA" id="ARBA00022989"/>
    </source>
</evidence>
<evidence type="ECO:0000256" key="4">
    <source>
        <dbReference type="ARBA" id="ARBA00022692"/>
    </source>
</evidence>
<feature type="transmembrane region" description="Helical" evidence="8">
    <location>
        <begin position="244"/>
        <end position="265"/>
    </location>
</feature>
<dbReference type="GO" id="GO:0071555">
    <property type="term" value="P:cell wall organization"/>
    <property type="evidence" value="ECO:0007669"/>
    <property type="project" value="TreeGrafter"/>
</dbReference>
<keyword evidence="2" id="KW-1003">Cell membrane</keyword>
<dbReference type="AlphaFoldDB" id="A0A0H2YQ53"/>
<evidence type="ECO:0000256" key="8">
    <source>
        <dbReference type="SAM" id="Phobius"/>
    </source>
</evidence>
<dbReference type="GO" id="GO:0009103">
    <property type="term" value="P:lipopolysaccharide biosynthetic process"/>
    <property type="evidence" value="ECO:0007669"/>
    <property type="project" value="TreeGrafter"/>
</dbReference>
<dbReference type="EC" id="2.7.8.-" evidence="9"/>
<dbReference type="PANTHER" id="PTHR22926">
    <property type="entry name" value="PHOSPHO-N-ACETYLMURAMOYL-PENTAPEPTIDE-TRANSFERASE"/>
    <property type="match status" value="1"/>
</dbReference>
<reference evidence="9 10" key="1">
    <citation type="journal article" date="2006" name="Genome Res.">
        <title>Skewed genomic variability in strains of the toxigenic bacterial pathogen, Clostridium perfringens.</title>
        <authorList>
            <person name="Myers G.S."/>
            <person name="Rasko D.A."/>
            <person name="Cheung J.K."/>
            <person name="Ravel J."/>
            <person name="Seshadri R."/>
            <person name="Deboy R.T."/>
            <person name="Ren Q."/>
            <person name="Varga J."/>
            <person name="Awad M.M."/>
            <person name="Brinkac L.M."/>
            <person name="Daugherty S.C."/>
            <person name="Haft D.H."/>
            <person name="Dodson R.J."/>
            <person name="Madupu R."/>
            <person name="Nelson W.C."/>
            <person name="Rosovitz M.J."/>
            <person name="Sullivan S.A."/>
            <person name="Khouri H."/>
            <person name="Dimitrov G.I."/>
            <person name="Watkins K.L."/>
            <person name="Mulligan S."/>
            <person name="Benton J."/>
            <person name="Radune D."/>
            <person name="Fisher D.J."/>
            <person name="Atkins H.S."/>
            <person name="Hiscox T."/>
            <person name="Jost B.H."/>
            <person name="Billington S.J."/>
            <person name="Songer J.G."/>
            <person name="McClane B.A."/>
            <person name="Titball R.W."/>
            <person name="Rood J.I."/>
            <person name="Melville S.B."/>
            <person name="Paulsen I.T."/>
        </authorList>
    </citation>
    <scope>NUCLEOTIDE SEQUENCE [LARGE SCALE GENOMIC DNA]</scope>
    <source>
        <strain evidence="10">ATCC 13124 / DSM 756 / JCM 1290 / NCIMB 6125 / NCTC 8237 / S 107 / Type A</strain>
    </source>
</reference>
<feature type="binding site" evidence="7">
    <location>
        <position position="219"/>
    </location>
    <ligand>
        <name>Mg(2+)</name>
        <dbReference type="ChEBI" id="CHEBI:18420"/>
    </ligand>
</feature>
<feature type="transmembrane region" description="Helical" evidence="8">
    <location>
        <begin position="140"/>
        <end position="160"/>
    </location>
</feature>
<feature type="transmembrane region" description="Helical" evidence="8">
    <location>
        <begin position="220"/>
        <end position="238"/>
    </location>
</feature>
<dbReference type="RefSeq" id="WP_003465120.1">
    <property type="nucleotide sequence ID" value="NC_008261.1"/>
</dbReference>
<dbReference type="GO" id="GO:0016780">
    <property type="term" value="F:phosphotransferase activity, for other substituted phosphate groups"/>
    <property type="evidence" value="ECO:0007669"/>
    <property type="project" value="InterPro"/>
</dbReference>
<comment type="subcellular location">
    <subcellularLocation>
        <location evidence="1">Cell membrane</location>
        <topology evidence="1">Multi-pass membrane protein</topology>
    </subcellularLocation>
</comment>
<feature type="transmembrane region" description="Helical" evidence="8">
    <location>
        <begin position="296"/>
        <end position="318"/>
    </location>
</feature>
<organism evidence="9 10">
    <name type="scientific">Clostridium perfringens (strain ATCC 13124 / DSM 756 / JCM 1290 / NCIMB 6125 / NCTC 8237 / Type A)</name>
    <dbReference type="NCBI Taxonomy" id="195103"/>
    <lineage>
        <taxon>Bacteria</taxon>
        <taxon>Bacillati</taxon>
        <taxon>Bacillota</taxon>
        <taxon>Clostridia</taxon>
        <taxon>Eubacteriales</taxon>
        <taxon>Clostridiaceae</taxon>
        <taxon>Clostridium</taxon>
    </lineage>
</organism>
<evidence type="ECO:0000313" key="9">
    <source>
        <dbReference type="EMBL" id="ABG82940.1"/>
    </source>
</evidence>
<feature type="transmembrane region" description="Helical" evidence="8">
    <location>
        <begin position="44"/>
        <end position="63"/>
    </location>
</feature>
<feature type="transmembrane region" description="Helical" evidence="8">
    <location>
        <begin position="106"/>
        <end position="128"/>
    </location>
</feature>
<feature type="transmembrane region" description="Helical" evidence="8">
    <location>
        <begin position="6"/>
        <end position="23"/>
    </location>
</feature>
<dbReference type="GO" id="GO:0005886">
    <property type="term" value="C:plasma membrane"/>
    <property type="evidence" value="ECO:0007669"/>
    <property type="project" value="UniProtKB-SubCell"/>
</dbReference>
<sequence>MIKYLIVMLIPFVIVYLLMPKFIEFANEKGFVDKPTGRKKHDKLTPLIGGVVMYIGFFATYLFGIDSTRQLSQTFIIFIASTLVIIIGVIDDYYKGKGKEFPIYPRVIIQILAATMVFKAGIVFRGITNPFTGEFTQFSGWIQYILTITWIFGVTTVINWSDGMDGLAGSISIISAMTMFVVALAKGQFNSAYMSITLVGSILAFLRYNRHPARVFMGDSGANFLGFILAIIALEGAFKQATALSILVPVLALGVPIFDNIFVIFRRFQSGKPVYEADRSQIHYRLQERGMSVKQIVSYICILSGCLSLVSLLIIMIIL</sequence>
<dbReference type="Pfam" id="PF00953">
    <property type="entry name" value="Glycos_transf_4"/>
    <property type="match status" value="1"/>
</dbReference>
<keyword evidence="7" id="KW-0460">Magnesium</keyword>
<dbReference type="CDD" id="cd06853">
    <property type="entry name" value="GT_WecA_like"/>
    <property type="match status" value="1"/>
</dbReference>
<keyword evidence="4 8" id="KW-0812">Transmembrane</keyword>
<keyword evidence="5 8" id="KW-1133">Transmembrane helix</keyword>
<keyword evidence="3 9" id="KW-0808">Transferase</keyword>
<feature type="transmembrane region" description="Helical" evidence="8">
    <location>
        <begin position="191"/>
        <end position="208"/>
    </location>
</feature>
<keyword evidence="7" id="KW-0479">Metal-binding</keyword>
<accession>A0A0H2YQ53</accession>
<dbReference type="EMBL" id="CP000246">
    <property type="protein sequence ID" value="ABG82940.1"/>
    <property type="molecule type" value="Genomic_DNA"/>
</dbReference>
<dbReference type="Proteomes" id="UP000001823">
    <property type="component" value="Chromosome"/>
</dbReference>
<dbReference type="HOGENOM" id="CLU_023982_2_4_9"/>
<evidence type="ECO:0000256" key="6">
    <source>
        <dbReference type="ARBA" id="ARBA00023136"/>
    </source>
</evidence>
<dbReference type="KEGG" id="cpf:CPF_1886"/>
<dbReference type="GeneID" id="93001829"/>
<evidence type="ECO:0000256" key="1">
    <source>
        <dbReference type="ARBA" id="ARBA00004651"/>
    </source>
</evidence>